<evidence type="ECO:0000313" key="4">
    <source>
        <dbReference type="Proteomes" id="UP001205920"/>
    </source>
</evidence>
<feature type="signal peptide" evidence="2">
    <location>
        <begin position="1"/>
        <end position="19"/>
    </location>
</feature>
<evidence type="ECO:0008006" key="5">
    <source>
        <dbReference type="Google" id="ProtNLM"/>
    </source>
</evidence>
<protein>
    <recommendedName>
        <fullName evidence="5">Secreted protein</fullName>
    </recommendedName>
</protein>
<keyword evidence="2" id="KW-0732">Signal</keyword>
<keyword evidence="4" id="KW-1185">Reference proteome</keyword>
<dbReference type="AlphaFoldDB" id="A0AAW5HT92"/>
<gene>
    <name evidence="3" type="ORF">JMN37_06445</name>
</gene>
<accession>A0AAW5HT92</accession>
<dbReference type="RefSeq" id="WP_252931394.1">
    <property type="nucleotide sequence ID" value="NZ_JAEUWV010000007.1"/>
</dbReference>
<evidence type="ECO:0000256" key="1">
    <source>
        <dbReference type="SAM" id="Phobius"/>
    </source>
</evidence>
<reference evidence="3 4" key="1">
    <citation type="submission" date="2021-01" db="EMBL/GenBank/DDBJ databases">
        <title>Identification and Characterization of Corynebacterium sp.</title>
        <authorList>
            <person name="Luo Q."/>
            <person name="Qu P."/>
            <person name="Chen Q."/>
        </authorList>
    </citation>
    <scope>NUCLEOTIDE SEQUENCE [LARGE SCALE GENOMIC DNA]</scope>
    <source>
        <strain evidence="3 4">MC-18</strain>
    </source>
</reference>
<evidence type="ECO:0000313" key="3">
    <source>
        <dbReference type="EMBL" id="MCO6394615.1"/>
    </source>
</evidence>
<name>A0AAW5HT92_9CORY</name>
<feature type="transmembrane region" description="Helical" evidence="1">
    <location>
        <begin position="166"/>
        <end position="186"/>
    </location>
</feature>
<keyword evidence="1" id="KW-0472">Membrane</keyword>
<organism evidence="3 4">
    <name type="scientific">Corynebacterium lipophilum</name>
    <dbReference type="NCBI Taxonomy" id="2804918"/>
    <lineage>
        <taxon>Bacteria</taxon>
        <taxon>Bacillati</taxon>
        <taxon>Actinomycetota</taxon>
        <taxon>Actinomycetes</taxon>
        <taxon>Mycobacteriales</taxon>
        <taxon>Corynebacteriaceae</taxon>
        <taxon>Corynebacterium</taxon>
    </lineage>
</organism>
<proteinExistence type="predicted"/>
<comment type="caution">
    <text evidence="3">The sequence shown here is derived from an EMBL/GenBank/DDBJ whole genome shotgun (WGS) entry which is preliminary data.</text>
</comment>
<keyword evidence="1" id="KW-0812">Transmembrane</keyword>
<evidence type="ECO:0000256" key="2">
    <source>
        <dbReference type="SAM" id="SignalP"/>
    </source>
</evidence>
<feature type="chain" id="PRO_5043958225" description="Secreted protein" evidence="2">
    <location>
        <begin position="20"/>
        <end position="199"/>
    </location>
</feature>
<dbReference type="EMBL" id="JAEUWV010000007">
    <property type="protein sequence ID" value="MCO6394615.1"/>
    <property type="molecule type" value="Genomic_DNA"/>
</dbReference>
<keyword evidence="1" id="KW-1133">Transmembrane helix</keyword>
<sequence>MKKIAAVALAATMTVGALAPTTGAETEKHPMDSYLISAPLGNKMVDKNTCKITETNMSIVQRHLDDPSEAAYFTKQTDRTWAIENLPKIEARLRELQSTNRSLLIQFYTGTTITKDEKILKEFPELLYTIESFKSYIACAKGENYEASFITQQSSKMTNAGRAATFWTPVALLIAGVLGAVALPTLKPMLPANIAAMLP</sequence>
<dbReference type="Proteomes" id="UP001205920">
    <property type="component" value="Unassembled WGS sequence"/>
</dbReference>